<dbReference type="Proteomes" id="UP000321514">
    <property type="component" value="Unassembled WGS sequence"/>
</dbReference>
<evidence type="ECO:0000256" key="7">
    <source>
        <dbReference type="SAM" id="MobiDB-lite"/>
    </source>
</evidence>
<keyword evidence="4 5" id="KW-0720">Serine protease</keyword>
<accession>A0A511SU60</accession>
<dbReference type="InterPro" id="IPR015500">
    <property type="entry name" value="Peptidase_S8_subtilisin-rel"/>
</dbReference>
<dbReference type="PANTHER" id="PTHR43806:SF11">
    <property type="entry name" value="CEREVISIN-RELATED"/>
    <property type="match status" value="1"/>
</dbReference>
<dbReference type="InterPro" id="IPR023828">
    <property type="entry name" value="Peptidase_S8_Ser-AS"/>
</dbReference>
<feature type="compositionally biased region" description="Pro residues" evidence="7">
    <location>
        <begin position="97"/>
        <end position="107"/>
    </location>
</feature>
<reference evidence="10 13" key="2">
    <citation type="submission" date="2019-07" db="EMBL/GenBank/DDBJ databases">
        <title>Whole genome shotgun sequence of Myxococcus fulvus NBRC 100333.</title>
        <authorList>
            <person name="Hosoyama A."/>
            <person name="Uohara A."/>
            <person name="Ohji S."/>
            <person name="Ichikawa N."/>
        </authorList>
    </citation>
    <scope>NUCLEOTIDE SEQUENCE [LARGE SCALE GENOMIC DNA]</scope>
    <source>
        <strain evidence="10 13">NBRC 100333</strain>
    </source>
</reference>
<dbReference type="PROSITE" id="PS51892">
    <property type="entry name" value="SUBTILASE"/>
    <property type="match status" value="1"/>
</dbReference>
<dbReference type="PROSITE" id="PS00136">
    <property type="entry name" value="SUBTILASE_ASP"/>
    <property type="match status" value="1"/>
</dbReference>
<feature type="active site" description="Charge relay system" evidence="5">
    <location>
        <position position="238"/>
    </location>
</feature>
<protein>
    <submittedName>
        <fullName evidence="11">Serine protease</fullName>
    </submittedName>
</protein>
<dbReference type="PROSITE" id="PS00137">
    <property type="entry name" value="SUBTILASE_HIS"/>
    <property type="match status" value="1"/>
</dbReference>
<dbReference type="InterPro" id="IPR022398">
    <property type="entry name" value="Peptidase_S8_His-AS"/>
</dbReference>
<evidence type="ECO:0000259" key="9">
    <source>
        <dbReference type="Pfam" id="PF00082"/>
    </source>
</evidence>
<comment type="similarity">
    <text evidence="1 5 6">Belongs to the peptidase S8 family.</text>
</comment>
<feature type="compositionally biased region" description="Polar residues" evidence="7">
    <location>
        <begin position="34"/>
        <end position="54"/>
    </location>
</feature>
<keyword evidence="2 5" id="KW-0645">Protease</keyword>
<reference evidence="11 12" key="1">
    <citation type="submission" date="2016-10" db="EMBL/GenBank/DDBJ databases">
        <authorList>
            <person name="Varghese N."/>
            <person name="Submissions S."/>
        </authorList>
    </citation>
    <scope>NUCLEOTIDE SEQUENCE [LARGE SCALE GENOMIC DNA]</scope>
    <source>
        <strain evidence="11 12">DSM 16525</strain>
    </source>
</reference>
<feature type="active site" description="Charge relay system" evidence="5">
    <location>
        <position position="289"/>
    </location>
</feature>
<feature type="chain" id="PRO_5022972139" evidence="8">
    <location>
        <begin position="20"/>
        <end position="860"/>
    </location>
</feature>
<dbReference type="InterPro" id="IPR036852">
    <property type="entry name" value="Peptidase_S8/S53_dom_sf"/>
</dbReference>
<dbReference type="PROSITE" id="PS51257">
    <property type="entry name" value="PROKAR_LIPOPROTEIN"/>
    <property type="match status" value="1"/>
</dbReference>
<evidence type="ECO:0000313" key="10">
    <source>
        <dbReference type="EMBL" id="GEN05464.1"/>
    </source>
</evidence>
<comment type="caution">
    <text evidence="10">The sequence shown here is derived from an EMBL/GenBank/DDBJ whole genome shotgun (WGS) entry which is preliminary data.</text>
</comment>
<feature type="region of interest" description="Disordered" evidence="7">
    <location>
        <begin position="20"/>
        <end position="58"/>
    </location>
</feature>
<evidence type="ECO:0000313" key="11">
    <source>
        <dbReference type="EMBL" id="SET06136.1"/>
    </source>
</evidence>
<keyword evidence="8" id="KW-0732">Signal</keyword>
<evidence type="ECO:0000256" key="1">
    <source>
        <dbReference type="ARBA" id="ARBA00011073"/>
    </source>
</evidence>
<feature type="region of interest" description="Disordered" evidence="7">
    <location>
        <begin position="254"/>
        <end position="290"/>
    </location>
</feature>
<keyword evidence="12" id="KW-1185">Reference proteome</keyword>
<feature type="domain" description="Peptidase S8/S53" evidence="9">
    <location>
        <begin position="230"/>
        <end position="521"/>
    </location>
</feature>
<dbReference type="InterPro" id="IPR034176">
    <property type="entry name" value="Peptidases_S8_13"/>
</dbReference>
<dbReference type="STRING" id="1334629.MFUL124B02_05895"/>
<dbReference type="InterPro" id="IPR050131">
    <property type="entry name" value="Peptidase_S8_subtilisin-like"/>
</dbReference>
<feature type="active site" description="Charge relay system" evidence="5">
    <location>
        <position position="472"/>
    </location>
</feature>
<dbReference type="PROSITE" id="PS00138">
    <property type="entry name" value="SUBTILASE_SER"/>
    <property type="match status" value="1"/>
</dbReference>
<evidence type="ECO:0000256" key="5">
    <source>
        <dbReference type="PROSITE-ProRule" id="PRU01240"/>
    </source>
</evidence>
<dbReference type="GO" id="GO:0006508">
    <property type="term" value="P:proteolysis"/>
    <property type="evidence" value="ECO:0007669"/>
    <property type="project" value="UniProtKB-KW"/>
</dbReference>
<keyword evidence="3 5" id="KW-0378">Hydrolase</keyword>
<evidence type="ECO:0000313" key="12">
    <source>
        <dbReference type="Proteomes" id="UP000183760"/>
    </source>
</evidence>
<dbReference type="RefSeq" id="WP_074949351.1">
    <property type="nucleotide sequence ID" value="NZ_BJXR01000009.1"/>
</dbReference>
<dbReference type="InterPro" id="IPR023827">
    <property type="entry name" value="Peptidase_S8_Asp-AS"/>
</dbReference>
<dbReference type="GO" id="GO:0004252">
    <property type="term" value="F:serine-type endopeptidase activity"/>
    <property type="evidence" value="ECO:0007669"/>
    <property type="project" value="UniProtKB-UniRule"/>
</dbReference>
<feature type="region of interest" description="Disordered" evidence="7">
    <location>
        <begin position="77"/>
        <end position="107"/>
    </location>
</feature>
<dbReference type="EMBL" id="FOIB01000001">
    <property type="protein sequence ID" value="SET06136.1"/>
    <property type="molecule type" value="Genomic_DNA"/>
</dbReference>
<dbReference type="PRINTS" id="PR00723">
    <property type="entry name" value="SUBTILISIN"/>
</dbReference>
<evidence type="ECO:0000256" key="8">
    <source>
        <dbReference type="SAM" id="SignalP"/>
    </source>
</evidence>
<gene>
    <name evidence="10" type="ORF">MFU01_05010</name>
    <name evidence="11" type="ORF">SAMN05443572_101988</name>
</gene>
<proteinExistence type="inferred from homology"/>
<dbReference type="InterPro" id="IPR000209">
    <property type="entry name" value="Peptidase_S8/S53_dom"/>
</dbReference>
<dbReference type="Gene3D" id="3.40.50.200">
    <property type="entry name" value="Peptidase S8/S53 domain"/>
    <property type="match status" value="1"/>
</dbReference>
<dbReference type="PANTHER" id="PTHR43806">
    <property type="entry name" value="PEPTIDASE S8"/>
    <property type="match status" value="1"/>
</dbReference>
<dbReference type="SUPFAM" id="SSF52743">
    <property type="entry name" value="Subtilisin-like"/>
    <property type="match status" value="1"/>
</dbReference>
<dbReference type="Proteomes" id="UP000183760">
    <property type="component" value="Unassembled WGS sequence"/>
</dbReference>
<dbReference type="CDD" id="cd07496">
    <property type="entry name" value="Peptidases_S8_13"/>
    <property type="match status" value="1"/>
</dbReference>
<evidence type="ECO:0000256" key="6">
    <source>
        <dbReference type="RuleBase" id="RU003355"/>
    </source>
</evidence>
<feature type="signal peptide" evidence="8">
    <location>
        <begin position="1"/>
        <end position="19"/>
    </location>
</feature>
<organism evidence="10 13">
    <name type="scientific">Myxococcus fulvus</name>
    <dbReference type="NCBI Taxonomy" id="33"/>
    <lineage>
        <taxon>Bacteria</taxon>
        <taxon>Pseudomonadati</taxon>
        <taxon>Myxococcota</taxon>
        <taxon>Myxococcia</taxon>
        <taxon>Myxococcales</taxon>
        <taxon>Cystobacterineae</taxon>
        <taxon>Myxococcaceae</taxon>
        <taxon>Myxococcus</taxon>
    </lineage>
</organism>
<evidence type="ECO:0000313" key="13">
    <source>
        <dbReference type="Proteomes" id="UP000321514"/>
    </source>
</evidence>
<dbReference type="EMBL" id="BJXR01000009">
    <property type="protein sequence ID" value="GEN05464.1"/>
    <property type="molecule type" value="Genomic_DNA"/>
</dbReference>
<evidence type="ECO:0000256" key="2">
    <source>
        <dbReference type="ARBA" id="ARBA00022670"/>
    </source>
</evidence>
<dbReference type="OrthoDB" id="9765693at2"/>
<evidence type="ECO:0000256" key="3">
    <source>
        <dbReference type="ARBA" id="ARBA00022801"/>
    </source>
</evidence>
<dbReference type="Pfam" id="PF00082">
    <property type="entry name" value="Peptidase_S8"/>
    <property type="match status" value="1"/>
</dbReference>
<sequence length="860" mass="88677">MRRAWLVGLWLLLSVSACDESKGGGSPDAGTDPNKGTVTGTLTPFRSNEQSTEGGASRELKLPFGKSVANRLAEQIQSARAQSSRRARLEQTDPELPIIPAPLGPPPLSRVPDEDPTIPGDVVVRFEESSVSPERVLATAKVPGYRAVHKGHASEHLHLVGFEAEDGHVVTADETRELVSRLAALPGVRFTDRNLRMHKLAVPNDKGYSLQWHYAALNLPAAWDVESDATGVVVAVIDTGIVAHPDLDGHVVPGYDMISDPANAGDSNGRDADPQDEGGDMPSGGSSWHGSHVAGTVAAMTNNGFGVAGVAWNARILPVRVLGRQGGASFDIAAAITWATGGSVPGVSQSPAVAAKVVNLSLGGTAPPQRLYQDAIDAAVARGATIVVAAGNENMAASDSTPCNQQQVICVGATGLSGRRSSYSNYGSGVDVVAAGGEMVEDLNGDGYADGVLSTVLDDNRQPAYSFSQGTSMASPHVAGIVALMHAHSGGTLTHVQAESILKSTATPVTGSQCPGGCGAGLVNAQAALRQVANTDPTTVPPQLSVSTSTLFFQGTETQHLTLSNIGGRQGGELVVTASVDGAARAAVSFPGGTTKTVSAYSSTSFDVAVNTAGLADGDYLATLNLVGSGGAGSATVALKISVGVAAGRDAIIAFLWQDDLTGEWETDRDSLTPVSAARGYAYSISLVPRTYFTLATIDEDDDGNLFEDGELTGFWRNVDSLEPIDVTARSTTRDIDFALLPLAPIDDDPSLQVGAPCSLDSECGEGICNTNFPGGYCTLQCNSTACPAGSKCYVVNSLTGLKSCLDSCSREIGTGQGDCRSQYRCYSDGTGIGACQPSCLGTGLSCAAPATCRSDGFCR</sequence>
<name>A0A511SU60_MYXFU</name>
<evidence type="ECO:0000256" key="4">
    <source>
        <dbReference type="ARBA" id="ARBA00022825"/>
    </source>
</evidence>
<dbReference type="AlphaFoldDB" id="A0A511SU60"/>